<reference evidence="1 2" key="1">
    <citation type="journal article" date="2018" name="Nat. Genet.">
        <title>The Rosa genome provides new insights in the design of modern roses.</title>
        <authorList>
            <person name="Bendahmane M."/>
        </authorList>
    </citation>
    <scope>NUCLEOTIDE SEQUENCE [LARGE SCALE GENOMIC DNA]</scope>
    <source>
        <strain evidence="2">cv. Old Blush</strain>
    </source>
</reference>
<dbReference type="Proteomes" id="UP000238479">
    <property type="component" value="Chromosome 4"/>
</dbReference>
<proteinExistence type="predicted"/>
<dbReference type="AlphaFoldDB" id="A0A2P6QWC5"/>
<protein>
    <submittedName>
        <fullName evidence="1">Uncharacterized protein</fullName>
    </submittedName>
</protein>
<organism evidence="1 2">
    <name type="scientific">Rosa chinensis</name>
    <name type="common">China rose</name>
    <dbReference type="NCBI Taxonomy" id="74649"/>
    <lineage>
        <taxon>Eukaryota</taxon>
        <taxon>Viridiplantae</taxon>
        <taxon>Streptophyta</taxon>
        <taxon>Embryophyta</taxon>
        <taxon>Tracheophyta</taxon>
        <taxon>Spermatophyta</taxon>
        <taxon>Magnoliopsida</taxon>
        <taxon>eudicotyledons</taxon>
        <taxon>Gunneridae</taxon>
        <taxon>Pentapetalae</taxon>
        <taxon>rosids</taxon>
        <taxon>fabids</taxon>
        <taxon>Rosales</taxon>
        <taxon>Rosaceae</taxon>
        <taxon>Rosoideae</taxon>
        <taxon>Rosoideae incertae sedis</taxon>
        <taxon>Rosa</taxon>
    </lineage>
</organism>
<name>A0A2P6QWC5_ROSCH</name>
<keyword evidence="2" id="KW-1185">Reference proteome</keyword>
<evidence type="ECO:0000313" key="2">
    <source>
        <dbReference type="Proteomes" id="UP000238479"/>
    </source>
</evidence>
<gene>
    <name evidence="1" type="ORF">RchiOBHm_Chr4g0413931</name>
</gene>
<accession>A0A2P6QWC5</accession>
<evidence type="ECO:0000313" key="1">
    <source>
        <dbReference type="EMBL" id="PRQ38439.1"/>
    </source>
</evidence>
<dbReference type="EMBL" id="PDCK01000042">
    <property type="protein sequence ID" value="PRQ38439.1"/>
    <property type="molecule type" value="Genomic_DNA"/>
</dbReference>
<sequence length="64" mass="7209">MHVGSSVVDFKPQVPRMCLFTDLSHMHSRTASCRAIISAWFEEVATRVCFVDLQDIAVLPMVKT</sequence>
<comment type="caution">
    <text evidence="1">The sequence shown here is derived from an EMBL/GenBank/DDBJ whole genome shotgun (WGS) entry which is preliminary data.</text>
</comment>
<dbReference type="Gramene" id="PRQ38439">
    <property type="protein sequence ID" value="PRQ38439"/>
    <property type="gene ID" value="RchiOBHm_Chr4g0413931"/>
</dbReference>